<feature type="transmembrane region" description="Helical" evidence="8">
    <location>
        <begin position="132"/>
        <end position="152"/>
    </location>
</feature>
<dbReference type="EMBL" id="JAUSZT010000001">
    <property type="protein sequence ID" value="MDQ0994858.1"/>
    <property type="molecule type" value="Genomic_DNA"/>
</dbReference>
<dbReference type="Pfam" id="PF00990">
    <property type="entry name" value="GGDEF"/>
    <property type="match status" value="1"/>
</dbReference>
<dbReference type="RefSeq" id="WP_115053683.1">
    <property type="nucleotide sequence ID" value="NZ_JAUSZT010000001.1"/>
</dbReference>
<dbReference type="EC" id="2.7.7.65" evidence="2"/>
<dbReference type="SMART" id="SM00267">
    <property type="entry name" value="GGDEF"/>
    <property type="match status" value="1"/>
</dbReference>
<feature type="transmembrane region" description="Helical" evidence="8">
    <location>
        <begin position="97"/>
        <end position="120"/>
    </location>
</feature>
<keyword evidence="5 8" id="KW-1133">Transmembrane helix</keyword>
<keyword evidence="10" id="KW-0548">Nucleotidyltransferase</keyword>
<accession>A0ABU0S2A5</accession>
<dbReference type="Proteomes" id="UP001237780">
    <property type="component" value="Unassembled WGS sequence"/>
</dbReference>
<dbReference type="InterPro" id="IPR000160">
    <property type="entry name" value="GGDEF_dom"/>
</dbReference>
<keyword evidence="6 8" id="KW-0472">Membrane</keyword>
<keyword evidence="10" id="KW-0808">Transferase</keyword>
<reference evidence="10 11" key="1">
    <citation type="submission" date="2023-07" db="EMBL/GenBank/DDBJ databases">
        <title>Comparative genomics of wheat-associated soil bacteria to identify genetic determinants of phenazine resistance.</title>
        <authorList>
            <person name="Mouncey N."/>
        </authorList>
    </citation>
    <scope>NUCLEOTIDE SEQUENCE [LARGE SCALE GENOMIC DNA]</scope>
    <source>
        <strain evidence="10 11">W4I11</strain>
    </source>
</reference>
<feature type="transmembrane region" description="Helical" evidence="8">
    <location>
        <begin position="5"/>
        <end position="27"/>
    </location>
</feature>
<evidence type="ECO:0000256" key="4">
    <source>
        <dbReference type="ARBA" id="ARBA00022692"/>
    </source>
</evidence>
<organism evidence="10 11">
    <name type="scientific">Phyllobacterium ifriqiyense</name>
    <dbReference type="NCBI Taxonomy" id="314238"/>
    <lineage>
        <taxon>Bacteria</taxon>
        <taxon>Pseudomonadati</taxon>
        <taxon>Pseudomonadota</taxon>
        <taxon>Alphaproteobacteria</taxon>
        <taxon>Hyphomicrobiales</taxon>
        <taxon>Phyllobacteriaceae</taxon>
        <taxon>Phyllobacterium</taxon>
    </lineage>
</organism>
<comment type="subcellular location">
    <subcellularLocation>
        <location evidence="1">Cell membrane</location>
        <topology evidence="1">Multi-pass membrane protein</topology>
    </subcellularLocation>
</comment>
<dbReference type="InterPro" id="IPR011620">
    <property type="entry name" value="Sig_transdc_His_kinase_LytS_TM"/>
</dbReference>
<protein>
    <recommendedName>
        <fullName evidence="2">diguanylate cyclase</fullName>
        <ecNumber evidence="2">2.7.7.65</ecNumber>
    </recommendedName>
</protein>
<comment type="caution">
    <text evidence="10">The sequence shown here is derived from an EMBL/GenBank/DDBJ whole genome shotgun (WGS) entry which is preliminary data.</text>
</comment>
<sequence length="361" mass="38377">MELSILATGIVRILGITALVILSYSMVIRNFPNGWKKSAAIGILFATGAILSMNDAVMPAPGVFFDGRTALLAIVYPYGGLIGTVIAALLIAAYRIWLGGVGVVPGLLSILMLCCVSYAAARVPVRKIPVGFGRSTLIGLAASLSIISVVLLPGEVVATIVGAPLIAVILANIANVVIIVNFLEREKSRLRIIRALEHEASVDPLTKLQNRRAFDKAALRAMNDNRAKAAHCSLIMIDIDHFKTINDRLGHYTGDTVLADVAAIIQKNVRLGDVVVRYGGEEILLLLANTKQDAANALAERVRSEIENTDFVSGSESVNVTVSAGVASLGEKYASMEALLKAADKALYHAKLSGRNRVEVA</sequence>
<feature type="transmembrane region" description="Helical" evidence="8">
    <location>
        <begin position="70"/>
        <end position="91"/>
    </location>
</feature>
<evidence type="ECO:0000256" key="2">
    <source>
        <dbReference type="ARBA" id="ARBA00012528"/>
    </source>
</evidence>
<dbReference type="Gene3D" id="3.30.70.270">
    <property type="match status" value="1"/>
</dbReference>
<evidence type="ECO:0000256" key="5">
    <source>
        <dbReference type="ARBA" id="ARBA00022989"/>
    </source>
</evidence>
<feature type="transmembrane region" description="Helical" evidence="8">
    <location>
        <begin position="39"/>
        <end position="58"/>
    </location>
</feature>
<dbReference type="PANTHER" id="PTHR45138:SF9">
    <property type="entry name" value="DIGUANYLATE CYCLASE DGCM-RELATED"/>
    <property type="match status" value="1"/>
</dbReference>
<feature type="domain" description="GGDEF" evidence="9">
    <location>
        <begin position="230"/>
        <end position="361"/>
    </location>
</feature>
<evidence type="ECO:0000256" key="3">
    <source>
        <dbReference type="ARBA" id="ARBA00022475"/>
    </source>
</evidence>
<dbReference type="InterPro" id="IPR029787">
    <property type="entry name" value="Nucleotide_cyclase"/>
</dbReference>
<dbReference type="CDD" id="cd01949">
    <property type="entry name" value="GGDEF"/>
    <property type="match status" value="1"/>
</dbReference>
<dbReference type="PANTHER" id="PTHR45138">
    <property type="entry name" value="REGULATORY COMPONENTS OF SENSORY TRANSDUCTION SYSTEM"/>
    <property type="match status" value="1"/>
</dbReference>
<proteinExistence type="predicted"/>
<keyword evidence="3" id="KW-1003">Cell membrane</keyword>
<feature type="transmembrane region" description="Helical" evidence="8">
    <location>
        <begin position="158"/>
        <end position="183"/>
    </location>
</feature>
<keyword evidence="11" id="KW-1185">Reference proteome</keyword>
<evidence type="ECO:0000259" key="9">
    <source>
        <dbReference type="PROSITE" id="PS50887"/>
    </source>
</evidence>
<dbReference type="InterPro" id="IPR043128">
    <property type="entry name" value="Rev_trsase/Diguanyl_cyclase"/>
</dbReference>
<comment type="catalytic activity">
    <reaction evidence="7">
        <text>2 GTP = 3',3'-c-di-GMP + 2 diphosphate</text>
        <dbReference type="Rhea" id="RHEA:24898"/>
        <dbReference type="ChEBI" id="CHEBI:33019"/>
        <dbReference type="ChEBI" id="CHEBI:37565"/>
        <dbReference type="ChEBI" id="CHEBI:58805"/>
        <dbReference type="EC" id="2.7.7.65"/>
    </reaction>
</comment>
<dbReference type="Pfam" id="PF07694">
    <property type="entry name" value="5TM-5TMR_LYT"/>
    <property type="match status" value="1"/>
</dbReference>
<name>A0ABU0S2A5_9HYPH</name>
<dbReference type="GO" id="GO:0052621">
    <property type="term" value="F:diguanylate cyclase activity"/>
    <property type="evidence" value="ECO:0007669"/>
    <property type="project" value="UniProtKB-EC"/>
</dbReference>
<evidence type="ECO:0000256" key="1">
    <source>
        <dbReference type="ARBA" id="ARBA00004651"/>
    </source>
</evidence>
<dbReference type="PROSITE" id="PS50887">
    <property type="entry name" value="GGDEF"/>
    <property type="match status" value="1"/>
</dbReference>
<evidence type="ECO:0000256" key="6">
    <source>
        <dbReference type="ARBA" id="ARBA00023136"/>
    </source>
</evidence>
<dbReference type="NCBIfam" id="TIGR00254">
    <property type="entry name" value="GGDEF"/>
    <property type="match status" value="1"/>
</dbReference>
<evidence type="ECO:0000313" key="11">
    <source>
        <dbReference type="Proteomes" id="UP001237780"/>
    </source>
</evidence>
<gene>
    <name evidence="10" type="ORF">QFZ34_000035</name>
</gene>
<dbReference type="InterPro" id="IPR050469">
    <property type="entry name" value="Diguanylate_Cyclase"/>
</dbReference>
<evidence type="ECO:0000313" key="10">
    <source>
        <dbReference type="EMBL" id="MDQ0994858.1"/>
    </source>
</evidence>
<evidence type="ECO:0000256" key="7">
    <source>
        <dbReference type="ARBA" id="ARBA00034247"/>
    </source>
</evidence>
<dbReference type="SUPFAM" id="SSF55073">
    <property type="entry name" value="Nucleotide cyclase"/>
    <property type="match status" value="1"/>
</dbReference>
<evidence type="ECO:0000256" key="8">
    <source>
        <dbReference type="SAM" id="Phobius"/>
    </source>
</evidence>
<keyword evidence="4 8" id="KW-0812">Transmembrane</keyword>